<protein>
    <submittedName>
        <fullName evidence="2">Uncharacterized protein</fullName>
    </submittedName>
</protein>
<proteinExistence type="predicted"/>
<organism evidence="2 3">
    <name type="scientific">Monoraphidium neglectum</name>
    <dbReference type="NCBI Taxonomy" id="145388"/>
    <lineage>
        <taxon>Eukaryota</taxon>
        <taxon>Viridiplantae</taxon>
        <taxon>Chlorophyta</taxon>
        <taxon>core chlorophytes</taxon>
        <taxon>Chlorophyceae</taxon>
        <taxon>CS clade</taxon>
        <taxon>Sphaeropleales</taxon>
        <taxon>Selenastraceae</taxon>
        <taxon>Monoraphidium</taxon>
    </lineage>
</organism>
<keyword evidence="3" id="KW-1185">Reference proteome</keyword>
<keyword evidence="1" id="KW-0175">Coiled coil</keyword>
<dbReference type="Proteomes" id="UP000054498">
    <property type="component" value="Unassembled WGS sequence"/>
</dbReference>
<accession>A0A0D2J2W5</accession>
<evidence type="ECO:0000256" key="1">
    <source>
        <dbReference type="SAM" id="Coils"/>
    </source>
</evidence>
<reference evidence="2 3" key="1">
    <citation type="journal article" date="2013" name="BMC Genomics">
        <title>Reconstruction of the lipid metabolism for the microalga Monoraphidium neglectum from its genome sequence reveals characteristics suitable for biofuel production.</title>
        <authorList>
            <person name="Bogen C."/>
            <person name="Al-Dilaimi A."/>
            <person name="Albersmeier A."/>
            <person name="Wichmann J."/>
            <person name="Grundmann M."/>
            <person name="Rupp O."/>
            <person name="Lauersen K.J."/>
            <person name="Blifernez-Klassen O."/>
            <person name="Kalinowski J."/>
            <person name="Goesmann A."/>
            <person name="Mussgnug J.H."/>
            <person name="Kruse O."/>
        </authorList>
    </citation>
    <scope>NUCLEOTIDE SEQUENCE [LARGE SCALE GENOMIC DNA]</scope>
    <source>
        <strain evidence="2 3">SAG 48.87</strain>
    </source>
</reference>
<dbReference type="RefSeq" id="XP_013893347.1">
    <property type="nucleotide sequence ID" value="XM_014037893.1"/>
</dbReference>
<dbReference type="AlphaFoldDB" id="A0A0D2J2W5"/>
<feature type="coiled-coil region" evidence="1">
    <location>
        <begin position="104"/>
        <end position="145"/>
    </location>
</feature>
<dbReference type="STRING" id="145388.A0A0D2J2W5"/>
<dbReference type="GeneID" id="25731118"/>
<evidence type="ECO:0000313" key="3">
    <source>
        <dbReference type="Proteomes" id="UP000054498"/>
    </source>
</evidence>
<sequence>MGVNSKAADLHSSGLYTGAPLANFTRGAELRDGRKLGCDEVFRTILDSLSLQFQQHVNGRGPQRWLLSQASLLPHPVTGQPCIVLVQVDVSEAKQMCDVHAATEERMRERMQALQRKLVRAVTEAEALRHVVDRLQAQVLGLRRQMQAAGLTPDLPLDESILRPSPHQDVYAAMLTSIQDSHPLLRDPLLSPDASSLTAGAAATGGAGGESSGLSGAASARAAAAAAAAAGGSGAGRRPPAISQAKATVDAAVYRAGFEKAIGDAAEQKAAMDKMAASATATTACYEKLVGSYREAAGRSAASGLLLGSSRLPLSLGPKGAYTHSHDSAGCPP</sequence>
<gene>
    <name evidence="2" type="ORF">MNEG_13636</name>
</gene>
<name>A0A0D2J2W5_9CHLO</name>
<dbReference type="EMBL" id="KK104170">
    <property type="protein sequence ID" value="KIY94327.1"/>
    <property type="molecule type" value="Genomic_DNA"/>
</dbReference>
<evidence type="ECO:0000313" key="2">
    <source>
        <dbReference type="EMBL" id="KIY94327.1"/>
    </source>
</evidence>
<dbReference type="KEGG" id="mng:MNEG_13636"/>